<reference evidence="2" key="1">
    <citation type="journal article" date="2020" name="Stud. Mycol.">
        <title>101 Dothideomycetes genomes: A test case for predicting lifestyles and emergence of pathogens.</title>
        <authorList>
            <person name="Haridas S."/>
            <person name="Albert R."/>
            <person name="Binder M."/>
            <person name="Bloem J."/>
            <person name="LaButti K."/>
            <person name="Salamov A."/>
            <person name="Andreopoulos B."/>
            <person name="Baker S."/>
            <person name="Barry K."/>
            <person name="Bills G."/>
            <person name="Bluhm B."/>
            <person name="Cannon C."/>
            <person name="Castanera R."/>
            <person name="Culley D."/>
            <person name="Daum C."/>
            <person name="Ezra D."/>
            <person name="Gonzalez J."/>
            <person name="Henrissat B."/>
            <person name="Kuo A."/>
            <person name="Liang C."/>
            <person name="Lipzen A."/>
            <person name="Lutzoni F."/>
            <person name="Magnuson J."/>
            <person name="Mondo S."/>
            <person name="Nolan M."/>
            <person name="Ohm R."/>
            <person name="Pangilinan J."/>
            <person name="Park H.-J."/>
            <person name="Ramirez L."/>
            <person name="Alfaro M."/>
            <person name="Sun H."/>
            <person name="Tritt A."/>
            <person name="Yoshinaga Y."/>
            <person name="Zwiers L.-H."/>
            <person name="Turgeon B."/>
            <person name="Goodwin S."/>
            <person name="Spatafora J."/>
            <person name="Crous P."/>
            <person name="Grigoriev I."/>
        </authorList>
    </citation>
    <scope>NUCLEOTIDE SEQUENCE [LARGE SCALE GENOMIC DNA]</scope>
    <source>
        <strain evidence="2">CBS 304.66</strain>
    </source>
</reference>
<comment type="caution">
    <text evidence="1">The sequence shown here is derived from an EMBL/GenBank/DDBJ whole genome shotgun (WGS) entry which is preliminary data.</text>
</comment>
<protein>
    <recommendedName>
        <fullName evidence="3">F-box domain-containing protein</fullName>
    </recommendedName>
</protein>
<dbReference type="Proteomes" id="UP000800093">
    <property type="component" value="Unassembled WGS sequence"/>
</dbReference>
<evidence type="ECO:0008006" key="3">
    <source>
        <dbReference type="Google" id="ProtNLM"/>
    </source>
</evidence>
<dbReference type="PANTHER" id="PTHR42085">
    <property type="entry name" value="F-BOX DOMAIN-CONTAINING PROTEIN"/>
    <property type="match status" value="1"/>
</dbReference>
<evidence type="ECO:0000313" key="2">
    <source>
        <dbReference type="Proteomes" id="UP000800093"/>
    </source>
</evidence>
<dbReference type="AlphaFoldDB" id="A0A9P4KC73"/>
<sequence>MNVSSDEMEVAATKPFRFFDLPSELRLRVYELVLLVPKTVDLDPTNHRAISPRLRLFLVSRRMHDETFRVFYGRNTFRVFPVHGRFFHTKAPLLTRLSPRYRNMMTKLELRLGPGWNKPPKGWVADGRLGLIHAEKVRSLKVFVECDPASHEVFEGFRAAIGAH</sequence>
<dbReference type="PANTHER" id="PTHR42085:SF2">
    <property type="entry name" value="F-BOX DOMAIN-CONTAINING PROTEIN"/>
    <property type="match status" value="1"/>
</dbReference>
<organism evidence="1 2">
    <name type="scientific">Lojkania enalia</name>
    <dbReference type="NCBI Taxonomy" id="147567"/>
    <lineage>
        <taxon>Eukaryota</taxon>
        <taxon>Fungi</taxon>
        <taxon>Dikarya</taxon>
        <taxon>Ascomycota</taxon>
        <taxon>Pezizomycotina</taxon>
        <taxon>Dothideomycetes</taxon>
        <taxon>Pleosporomycetidae</taxon>
        <taxon>Pleosporales</taxon>
        <taxon>Pleosporales incertae sedis</taxon>
        <taxon>Lojkania</taxon>
    </lineage>
</organism>
<accession>A0A9P4KC73</accession>
<proteinExistence type="predicted"/>
<name>A0A9P4KC73_9PLEO</name>
<evidence type="ECO:0000313" key="1">
    <source>
        <dbReference type="EMBL" id="KAF2265536.1"/>
    </source>
</evidence>
<dbReference type="OrthoDB" id="5372935at2759"/>
<gene>
    <name evidence="1" type="ORF">CC78DRAFT_532417</name>
</gene>
<keyword evidence="2" id="KW-1185">Reference proteome</keyword>
<dbReference type="EMBL" id="ML986605">
    <property type="protein sequence ID" value="KAF2265536.1"/>
    <property type="molecule type" value="Genomic_DNA"/>
</dbReference>
<dbReference type="InterPro" id="IPR038883">
    <property type="entry name" value="AN11006-like"/>
</dbReference>